<reference evidence="2 3" key="1">
    <citation type="submission" date="2018-07" db="EMBL/GenBank/DDBJ databases">
        <title>Microbacterium endoborsara sp. nov., a novel actinobacterium isolated from Borszczowia aralocaspica.</title>
        <authorList>
            <person name="An D."/>
        </authorList>
    </citation>
    <scope>NUCLEOTIDE SEQUENCE [LARGE SCALE GENOMIC DNA]</scope>
    <source>
        <strain evidence="2 3">C1.15228</strain>
    </source>
</reference>
<evidence type="ECO:0000259" key="1">
    <source>
        <dbReference type="Pfam" id="PF00583"/>
    </source>
</evidence>
<name>A0A367Y7N6_9MICO</name>
<dbReference type="EMBL" id="QORO01000001">
    <property type="protein sequence ID" value="RCK61865.1"/>
    <property type="molecule type" value="Genomic_DNA"/>
</dbReference>
<evidence type="ECO:0000313" key="3">
    <source>
        <dbReference type="Proteomes" id="UP000253508"/>
    </source>
</evidence>
<protein>
    <submittedName>
        <fullName evidence="2">N-acetyltransferase</fullName>
    </submittedName>
</protein>
<keyword evidence="3" id="KW-1185">Reference proteome</keyword>
<dbReference type="InterPro" id="IPR000182">
    <property type="entry name" value="GNAT_dom"/>
</dbReference>
<gene>
    <name evidence="2" type="ORF">DTO57_04425</name>
</gene>
<sequence>MTFTITPLRVPHSVNAELREHARILTSSYARDAGIPLLEWTAEGLLALLHNTTYSTVRAFTAHDGERIVGAASLSFDNSTSHEAELVVATDPDYGDPSLADALYEALEREAAALGRDRLIDYVATRGDASTLDEADLLRPTSGIGCVPRHDPRARFMLDRGYSLGLVERASVFARPEDPSRIQRILDDALAFAGDDYAPVWWSGRTPDEYVDAYAYAVSRMSTDVPSGDIDVEEQTWDADRIRTRDERHERVGHLFCVAAVVHRPTGTMVAFNELVVGSDRAKPTENGGTLVLEEHRGHRLGTVVKALGLVRWLDVAPDSPSVFTFNAEENRPMLDVNEAVGFTPAFWEGTWSKQL</sequence>
<dbReference type="GO" id="GO:0016747">
    <property type="term" value="F:acyltransferase activity, transferring groups other than amino-acyl groups"/>
    <property type="evidence" value="ECO:0007669"/>
    <property type="project" value="InterPro"/>
</dbReference>
<dbReference type="InterPro" id="IPR016181">
    <property type="entry name" value="Acyl_CoA_acyltransferase"/>
</dbReference>
<dbReference type="Pfam" id="PF00583">
    <property type="entry name" value="Acetyltransf_1"/>
    <property type="match status" value="1"/>
</dbReference>
<dbReference type="Gene3D" id="3.40.630.30">
    <property type="match status" value="1"/>
</dbReference>
<dbReference type="RefSeq" id="WP_114116967.1">
    <property type="nucleotide sequence ID" value="NZ_BMHU01000004.1"/>
</dbReference>
<organism evidence="2 3">
    <name type="scientific">Microbacterium sorbitolivorans</name>
    <dbReference type="NCBI Taxonomy" id="1867410"/>
    <lineage>
        <taxon>Bacteria</taxon>
        <taxon>Bacillati</taxon>
        <taxon>Actinomycetota</taxon>
        <taxon>Actinomycetes</taxon>
        <taxon>Micrococcales</taxon>
        <taxon>Microbacteriaceae</taxon>
        <taxon>Microbacterium</taxon>
    </lineage>
</organism>
<keyword evidence="2" id="KW-0808">Transferase</keyword>
<accession>A0A367Y7N6</accession>
<dbReference type="SUPFAM" id="SSF55729">
    <property type="entry name" value="Acyl-CoA N-acyltransferases (Nat)"/>
    <property type="match status" value="1"/>
</dbReference>
<dbReference type="AlphaFoldDB" id="A0A367Y7N6"/>
<proteinExistence type="predicted"/>
<feature type="domain" description="N-acetyltransferase" evidence="1">
    <location>
        <begin position="51"/>
        <end position="123"/>
    </location>
</feature>
<evidence type="ECO:0000313" key="2">
    <source>
        <dbReference type="EMBL" id="RCK61865.1"/>
    </source>
</evidence>
<dbReference type="OrthoDB" id="4119890at2"/>
<dbReference type="Proteomes" id="UP000253508">
    <property type="component" value="Unassembled WGS sequence"/>
</dbReference>
<comment type="caution">
    <text evidence="2">The sequence shown here is derived from an EMBL/GenBank/DDBJ whole genome shotgun (WGS) entry which is preliminary data.</text>
</comment>